<dbReference type="GO" id="GO:0008977">
    <property type="term" value="F:prephenate dehydrogenase (NAD+) activity"/>
    <property type="evidence" value="ECO:0007669"/>
    <property type="project" value="UniProtKB-EC"/>
</dbReference>
<dbReference type="InterPro" id="IPR002912">
    <property type="entry name" value="ACT_dom"/>
</dbReference>
<evidence type="ECO:0000259" key="12">
    <source>
        <dbReference type="PROSITE" id="PS51671"/>
    </source>
</evidence>
<dbReference type="InterPro" id="IPR008927">
    <property type="entry name" value="6-PGluconate_DH-like_C_sf"/>
</dbReference>
<accession>A0A7X2P5V2</accession>
<evidence type="ECO:0000256" key="2">
    <source>
        <dbReference type="ARBA" id="ARBA00007964"/>
    </source>
</evidence>
<feature type="domain" description="Prephenate/arogenate dehydrogenase" evidence="11">
    <location>
        <begin position="2"/>
        <end position="289"/>
    </location>
</feature>
<dbReference type="Gene3D" id="1.10.3660.10">
    <property type="entry name" value="6-phosphogluconate dehydrogenase C-terminal like domain"/>
    <property type="match status" value="1"/>
</dbReference>
<dbReference type="AlphaFoldDB" id="A0A7X2P5V2"/>
<evidence type="ECO:0000256" key="8">
    <source>
        <dbReference type="ARBA" id="ARBA00023027"/>
    </source>
</evidence>
<dbReference type="Proteomes" id="UP000466864">
    <property type="component" value="Unassembled WGS sequence"/>
</dbReference>
<keyword evidence="5" id="KW-0827">Tyrosine biosynthesis</keyword>
<dbReference type="SUPFAM" id="SSF55021">
    <property type="entry name" value="ACT-like"/>
    <property type="match status" value="1"/>
</dbReference>
<dbReference type="PROSITE" id="PS51176">
    <property type="entry name" value="PDH_ADH"/>
    <property type="match status" value="1"/>
</dbReference>
<gene>
    <name evidence="13" type="ORF">FYJ60_00195</name>
</gene>
<sequence>MECIGFIGLGLIGGSLARAIRKFHPEIRLTAYSHTRATLDEALSEGVIDEAWEQNDPRFSECDLVFLCAPVQTNISYLPFLKKTVKSSCLISDVGSVKGEMQEAAEKAGLSRQFIGGHPMAGSEKTGFSSSRAYILENAWYFLTTTEKNAPEDIQKLRHLVTDIHALPLVLKPEEHDFLVAGVSHLPHLVASGLVNTIKNLDDPEERMKLVAAGGFRDITRIASSSPVMWEQICLSNRNCILKVLDSYLDFMKHARELVAAGDGKALNEMFTSSRDYRDSMDDTRKGSVTRQFLLYVDILDEPGGIATITTLLAMNQISIKNIGVIHNREFEEGVLRIEYYDEDSRNRSAEILRKRNYIIRKTM</sequence>
<name>A0A7X2P5V2_9FIRM</name>
<dbReference type="SUPFAM" id="SSF48179">
    <property type="entry name" value="6-phosphogluconate dehydrogenase C-terminal domain-like"/>
    <property type="match status" value="1"/>
</dbReference>
<comment type="catalytic activity">
    <reaction evidence="10">
        <text>prephenate + NAD(+) = 3-(4-hydroxyphenyl)pyruvate + CO2 + NADH</text>
        <dbReference type="Rhea" id="RHEA:13869"/>
        <dbReference type="ChEBI" id="CHEBI:16526"/>
        <dbReference type="ChEBI" id="CHEBI:29934"/>
        <dbReference type="ChEBI" id="CHEBI:36242"/>
        <dbReference type="ChEBI" id="CHEBI:57540"/>
        <dbReference type="ChEBI" id="CHEBI:57945"/>
        <dbReference type="EC" id="1.3.1.12"/>
    </reaction>
</comment>
<dbReference type="InterPro" id="IPR046825">
    <property type="entry name" value="PDH_C"/>
</dbReference>
<dbReference type="InterPro" id="IPR003099">
    <property type="entry name" value="Prephen_DH"/>
</dbReference>
<dbReference type="FunFam" id="1.10.3660.10:FF:000003">
    <property type="entry name" value="Prephenate dehydrogenase"/>
    <property type="match status" value="1"/>
</dbReference>
<comment type="caution">
    <text evidence="13">The sequence shown here is derived from an EMBL/GenBank/DDBJ whole genome shotgun (WGS) entry which is preliminary data.</text>
</comment>
<dbReference type="GO" id="GO:0006571">
    <property type="term" value="P:tyrosine biosynthetic process"/>
    <property type="evidence" value="ECO:0007669"/>
    <property type="project" value="UniProtKB-UniPathway"/>
</dbReference>
<evidence type="ECO:0000256" key="7">
    <source>
        <dbReference type="ARBA" id="ARBA00023002"/>
    </source>
</evidence>
<comment type="pathway">
    <text evidence="1">Amino-acid biosynthesis; L-tyrosine biosynthesis; (4-hydroxyphenyl)pyruvate from prephenate (NAD(+) route): step 1/1.</text>
</comment>
<dbReference type="InterPro" id="IPR045865">
    <property type="entry name" value="ACT-like_dom_sf"/>
</dbReference>
<dbReference type="EMBL" id="VUMV01000001">
    <property type="protein sequence ID" value="MST80757.1"/>
    <property type="molecule type" value="Genomic_DNA"/>
</dbReference>
<dbReference type="Pfam" id="PF02153">
    <property type="entry name" value="PDH_N"/>
    <property type="match status" value="1"/>
</dbReference>
<dbReference type="FunFam" id="3.40.50.720:FF:000208">
    <property type="entry name" value="Prephenate dehydrogenase"/>
    <property type="match status" value="1"/>
</dbReference>
<dbReference type="InterPro" id="IPR050812">
    <property type="entry name" value="Preph/Arog_dehydrog"/>
</dbReference>
<dbReference type="InterPro" id="IPR036291">
    <property type="entry name" value="NAD(P)-bd_dom_sf"/>
</dbReference>
<dbReference type="UniPathway" id="UPA00122">
    <property type="reaction ID" value="UER00961"/>
</dbReference>
<dbReference type="GO" id="GO:0004665">
    <property type="term" value="F:prephenate dehydrogenase (NADP+) activity"/>
    <property type="evidence" value="ECO:0007669"/>
    <property type="project" value="InterPro"/>
</dbReference>
<keyword evidence="7" id="KW-0560">Oxidoreductase</keyword>
<evidence type="ECO:0000256" key="4">
    <source>
        <dbReference type="ARBA" id="ARBA00016891"/>
    </source>
</evidence>
<evidence type="ECO:0000259" key="11">
    <source>
        <dbReference type="PROSITE" id="PS51176"/>
    </source>
</evidence>
<keyword evidence="8" id="KW-0520">NAD</keyword>
<dbReference type="Gene3D" id="3.40.50.720">
    <property type="entry name" value="NAD(P)-binding Rossmann-like Domain"/>
    <property type="match status" value="1"/>
</dbReference>
<keyword evidence="14" id="KW-1185">Reference proteome</keyword>
<dbReference type="PANTHER" id="PTHR21363">
    <property type="entry name" value="PREPHENATE DEHYDROGENASE"/>
    <property type="match status" value="1"/>
</dbReference>
<evidence type="ECO:0000256" key="5">
    <source>
        <dbReference type="ARBA" id="ARBA00022498"/>
    </source>
</evidence>
<evidence type="ECO:0000256" key="1">
    <source>
        <dbReference type="ARBA" id="ARBA00005067"/>
    </source>
</evidence>
<keyword evidence="6" id="KW-0028">Amino-acid biosynthesis</keyword>
<dbReference type="EC" id="1.3.1.12" evidence="3"/>
<comment type="similarity">
    <text evidence="2">Belongs to the prephenate/arogenate dehydrogenase family.</text>
</comment>
<dbReference type="Pfam" id="PF20463">
    <property type="entry name" value="PDH_C"/>
    <property type="match status" value="1"/>
</dbReference>
<dbReference type="SUPFAM" id="SSF51735">
    <property type="entry name" value="NAD(P)-binding Rossmann-fold domains"/>
    <property type="match status" value="1"/>
</dbReference>
<proteinExistence type="inferred from homology"/>
<dbReference type="InterPro" id="IPR046826">
    <property type="entry name" value="PDH_N"/>
</dbReference>
<evidence type="ECO:0000313" key="13">
    <source>
        <dbReference type="EMBL" id="MST80757.1"/>
    </source>
</evidence>
<protein>
    <recommendedName>
        <fullName evidence="4">Prephenate dehydrogenase</fullName>
        <ecNumber evidence="3">1.3.1.12</ecNumber>
    </recommendedName>
</protein>
<keyword evidence="9" id="KW-0057">Aromatic amino acid biosynthesis</keyword>
<evidence type="ECO:0000256" key="9">
    <source>
        <dbReference type="ARBA" id="ARBA00023141"/>
    </source>
</evidence>
<evidence type="ECO:0000313" key="14">
    <source>
        <dbReference type="Proteomes" id="UP000466864"/>
    </source>
</evidence>
<dbReference type="GO" id="GO:0070403">
    <property type="term" value="F:NAD+ binding"/>
    <property type="evidence" value="ECO:0007669"/>
    <property type="project" value="InterPro"/>
</dbReference>
<dbReference type="PROSITE" id="PS51671">
    <property type="entry name" value="ACT"/>
    <property type="match status" value="1"/>
</dbReference>
<evidence type="ECO:0000256" key="6">
    <source>
        <dbReference type="ARBA" id="ARBA00022605"/>
    </source>
</evidence>
<evidence type="ECO:0000256" key="3">
    <source>
        <dbReference type="ARBA" id="ARBA00012068"/>
    </source>
</evidence>
<feature type="domain" description="ACT" evidence="12">
    <location>
        <begin position="294"/>
        <end position="364"/>
    </location>
</feature>
<dbReference type="PANTHER" id="PTHR21363:SF0">
    <property type="entry name" value="PREPHENATE DEHYDROGENASE [NADP(+)]"/>
    <property type="match status" value="1"/>
</dbReference>
<evidence type="ECO:0000256" key="10">
    <source>
        <dbReference type="ARBA" id="ARBA00049260"/>
    </source>
</evidence>
<organism evidence="13 14">
    <name type="scientific">Bilifractor porci</name>
    <dbReference type="NCBI Taxonomy" id="2606636"/>
    <lineage>
        <taxon>Bacteria</taxon>
        <taxon>Bacillati</taxon>
        <taxon>Bacillota</taxon>
        <taxon>Clostridia</taxon>
        <taxon>Lachnospirales</taxon>
        <taxon>Lachnospiraceae</taxon>
        <taxon>Bilifractor</taxon>
    </lineage>
</organism>
<reference evidence="13 14" key="1">
    <citation type="submission" date="2019-08" db="EMBL/GenBank/DDBJ databases">
        <title>In-depth cultivation of the pig gut microbiome towards novel bacterial diversity and tailored functional studies.</title>
        <authorList>
            <person name="Wylensek D."/>
            <person name="Hitch T.C.A."/>
            <person name="Clavel T."/>
        </authorList>
    </citation>
    <scope>NUCLEOTIDE SEQUENCE [LARGE SCALE GENOMIC DNA]</scope>
    <source>
        <strain evidence="13 14">Oil+RF-744-WCA-WT-13</strain>
    </source>
</reference>